<dbReference type="GeneID" id="92930166"/>
<dbReference type="KEGG" id="acz:Acaty_c0168"/>
<dbReference type="RefSeq" id="WP_004870017.1">
    <property type="nucleotide sequence ID" value="NZ_CP005986.1"/>
</dbReference>
<feature type="domain" description="AAA" evidence="1">
    <location>
        <begin position="1"/>
        <end position="169"/>
    </location>
</feature>
<dbReference type="InterPro" id="IPR027417">
    <property type="entry name" value="P-loop_NTPase"/>
</dbReference>
<dbReference type="Proteomes" id="UP000005522">
    <property type="component" value="Chromosome"/>
</dbReference>
<dbReference type="SUPFAM" id="SSF52540">
    <property type="entry name" value="P-loop containing nucleoside triphosphate hydrolases"/>
    <property type="match status" value="1"/>
</dbReference>
<organism evidence="2 3">
    <name type="scientific">Acidithiobacillus caldus (strain ATCC 51756 / DSM 8584 / KU)</name>
    <dbReference type="NCBI Taxonomy" id="637389"/>
    <lineage>
        <taxon>Bacteria</taxon>
        <taxon>Pseudomonadati</taxon>
        <taxon>Pseudomonadota</taxon>
        <taxon>Acidithiobacillia</taxon>
        <taxon>Acidithiobacillales</taxon>
        <taxon>Acidithiobacillaceae</taxon>
        <taxon>Acidithiobacillus</taxon>
    </lineage>
</organism>
<dbReference type="HOGENOM" id="CLU_037612_1_3_6"/>
<gene>
    <name evidence="2" type="ORF">Acaty_c0168</name>
</gene>
<proteinExistence type="predicted"/>
<evidence type="ECO:0000313" key="3">
    <source>
        <dbReference type="Proteomes" id="UP000005522"/>
    </source>
</evidence>
<evidence type="ECO:0000313" key="2">
    <source>
        <dbReference type="EMBL" id="AIA54059.1"/>
    </source>
</evidence>
<dbReference type="EMBL" id="CP005986">
    <property type="protein sequence ID" value="AIA54059.1"/>
    <property type="molecule type" value="Genomic_DNA"/>
</dbReference>
<dbReference type="PANTHER" id="PTHR13696">
    <property type="entry name" value="P-LOOP CONTAINING NUCLEOSIDE TRIPHOSPHATE HYDROLASE"/>
    <property type="match status" value="1"/>
</dbReference>
<name>A0A059ZLW3_ACICK</name>
<dbReference type="InterPro" id="IPR025669">
    <property type="entry name" value="AAA_dom"/>
</dbReference>
<dbReference type="AlphaFoldDB" id="A0A059ZLW3"/>
<dbReference type="InterPro" id="IPR050678">
    <property type="entry name" value="DNA_Partitioning_ATPase"/>
</dbReference>
<accession>A0A059ZLW3</accession>
<dbReference type="Gene3D" id="3.40.50.300">
    <property type="entry name" value="P-loop containing nucleotide triphosphate hydrolases"/>
    <property type="match status" value="1"/>
</dbReference>
<dbReference type="PANTHER" id="PTHR13696:SF99">
    <property type="entry name" value="COBYRINIC ACID AC-DIAMIDE SYNTHASE"/>
    <property type="match status" value="1"/>
</dbReference>
<dbReference type="Pfam" id="PF13614">
    <property type="entry name" value="AAA_31"/>
    <property type="match status" value="1"/>
</dbReference>
<protein>
    <submittedName>
        <fullName evidence="2">Chromosome (Plasmid) partitioning protein ParA / Sporulation initiation inhibitor protein Soj</fullName>
    </submittedName>
</protein>
<evidence type="ECO:0000259" key="1">
    <source>
        <dbReference type="Pfam" id="PF13614"/>
    </source>
</evidence>
<reference evidence="2 3" key="1">
    <citation type="journal article" date="2009" name="J. Bacteriol.">
        <title>Draft genome sequence of the extremely acidophilic bacterium Acidithiobacillus caldus ATCC 51756 reveals metabolic versatility in the genus Acidithiobacillus.</title>
        <authorList>
            <person name="Valdes J."/>
            <person name="Quatrini R."/>
            <person name="Hallberg K."/>
            <person name="Dopson M."/>
            <person name="Valenzuela P.D."/>
            <person name="Holmes D.S."/>
        </authorList>
    </citation>
    <scope>NUCLEOTIDE SEQUENCE [LARGE SCALE GENOMIC DNA]</scope>
    <source>
        <strain evidence="3">ATCC 51756 / DSM 8584 / KU</strain>
    </source>
</reference>
<sequence length="259" mass="28591">MKFITVTNQKGGVGKTALSLHIAEYAARAKGARTLLVDLDGQRNATFLATGRARHEAGTVLDLWDDELPVPRPVASRMSFDVLPGNEYAAEVDKQPEEETQRALHRLHSLDYDLVVFDTPPAVGARQVVPMQQGGLLVVPLEPEIQAIQGLAGLLQIWTDIAQEIRLDLRLVVNKRIKNSTHQEAILDTLRRSAAAGPHMLPEELTSRTLVPNALKDGKPVWDYDRNDPAVAVWASVCKKLIEQVLVVDDIETQEEAYG</sequence>
<dbReference type="eggNOG" id="COG1192">
    <property type="taxonomic scope" value="Bacteria"/>
</dbReference>
<dbReference type="CDD" id="cd02042">
    <property type="entry name" value="ParAB_family"/>
    <property type="match status" value="1"/>
</dbReference>